<gene>
    <name evidence="2" type="ORF">QFZ22_009711</name>
</gene>
<name>A0AAW8FUT0_9ACTN</name>
<dbReference type="Proteomes" id="UP001234216">
    <property type="component" value="Unassembled WGS sequence"/>
</dbReference>
<feature type="transmembrane region" description="Helical" evidence="1">
    <location>
        <begin position="12"/>
        <end position="32"/>
    </location>
</feature>
<organism evidence="2 3">
    <name type="scientific">Streptomyces canus</name>
    <dbReference type="NCBI Taxonomy" id="58343"/>
    <lineage>
        <taxon>Bacteria</taxon>
        <taxon>Bacillati</taxon>
        <taxon>Actinomycetota</taxon>
        <taxon>Actinomycetes</taxon>
        <taxon>Kitasatosporales</taxon>
        <taxon>Streptomycetaceae</taxon>
        <taxon>Streptomyces</taxon>
        <taxon>Streptomyces aurantiacus group</taxon>
    </lineage>
</organism>
<accession>A0AAW8FUT0</accession>
<sequence length="175" mass="19597">MRELNGGRVDASWSGIWIAVVGVAGTLGAAVLTQSRADRARRLENLEQNLERRRTCYITLNTSARQYLTAMSNYLHALENDEDVPACLESLEAARLAYRDSYAEAQMVVPNVVFDASRAAKKELNHFYGDLKRYGADPSAYASELADLHPRLHDVVWRSVGALRRSMRVDLGVDR</sequence>
<reference evidence="2" key="1">
    <citation type="submission" date="2023-07" db="EMBL/GenBank/DDBJ databases">
        <title>Comparative genomics of wheat-associated soil bacteria to identify genetic determinants of phenazine resistance.</title>
        <authorList>
            <person name="Mouncey N."/>
        </authorList>
    </citation>
    <scope>NUCLEOTIDE SEQUENCE</scope>
    <source>
        <strain evidence="2">V4I22</strain>
    </source>
</reference>
<dbReference type="EMBL" id="JAUSZV010000006">
    <property type="protein sequence ID" value="MDQ0913639.1"/>
    <property type="molecule type" value="Genomic_DNA"/>
</dbReference>
<evidence type="ECO:0000256" key="1">
    <source>
        <dbReference type="SAM" id="Phobius"/>
    </source>
</evidence>
<dbReference type="AlphaFoldDB" id="A0AAW8FUT0"/>
<keyword evidence="1" id="KW-1133">Transmembrane helix</keyword>
<keyword evidence="1" id="KW-0472">Membrane</keyword>
<evidence type="ECO:0000313" key="3">
    <source>
        <dbReference type="Proteomes" id="UP001234216"/>
    </source>
</evidence>
<comment type="caution">
    <text evidence="2">The sequence shown here is derived from an EMBL/GenBank/DDBJ whole genome shotgun (WGS) entry which is preliminary data.</text>
</comment>
<keyword evidence="1" id="KW-0812">Transmembrane</keyword>
<protein>
    <submittedName>
        <fullName evidence="2">Uncharacterized protein</fullName>
    </submittedName>
</protein>
<evidence type="ECO:0000313" key="2">
    <source>
        <dbReference type="EMBL" id="MDQ0913639.1"/>
    </source>
</evidence>
<dbReference type="RefSeq" id="WP_306987041.1">
    <property type="nucleotide sequence ID" value="NZ_JAUSZV010000006.1"/>
</dbReference>
<proteinExistence type="predicted"/>